<dbReference type="Proteomes" id="UP001165541">
    <property type="component" value="Unassembled WGS sequence"/>
</dbReference>
<accession>A0ABT0YJX2</accession>
<dbReference type="InterPro" id="IPR020904">
    <property type="entry name" value="Sc_DH/Rdtase_CS"/>
</dbReference>
<dbReference type="InterPro" id="IPR057326">
    <property type="entry name" value="KR_dom"/>
</dbReference>
<dbReference type="Pfam" id="PF00106">
    <property type="entry name" value="adh_short"/>
    <property type="match status" value="1"/>
</dbReference>
<dbReference type="PROSITE" id="PS00061">
    <property type="entry name" value="ADH_SHORT"/>
    <property type="match status" value="1"/>
</dbReference>
<evidence type="ECO:0000256" key="3">
    <source>
        <dbReference type="RuleBase" id="RU000363"/>
    </source>
</evidence>
<evidence type="ECO:0000313" key="5">
    <source>
        <dbReference type="EMBL" id="MCM5678958.1"/>
    </source>
</evidence>
<reference evidence="5" key="1">
    <citation type="submission" date="2022-05" db="EMBL/GenBank/DDBJ databases">
        <title>Schlegelella sp. nov., isolated from mangrove soil.</title>
        <authorList>
            <person name="Liu Y."/>
            <person name="Ge X."/>
            <person name="Liu W."/>
        </authorList>
    </citation>
    <scope>NUCLEOTIDE SEQUENCE</scope>
    <source>
        <strain evidence="5">S2-27</strain>
    </source>
</reference>
<dbReference type="PANTHER" id="PTHR44196">
    <property type="entry name" value="DEHYDROGENASE/REDUCTASE SDR FAMILY MEMBER 7B"/>
    <property type="match status" value="1"/>
</dbReference>
<protein>
    <submittedName>
        <fullName evidence="5">SDR family oxidoreductase</fullName>
    </submittedName>
</protein>
<evidence type="ECO:0000256" key="2">
    <source>
        <dbReference type="ARBA" id="ARBA00023002"/>
    </source>
</evidence>
<dbReference type="InterPro" id="IPR002347">
    <property type="entry name" value="SDR_fam"/>
</dbReference>
<evidence type="ECO:0000256" key="1">
    <source>
        <dbReference type="ARBA" id="ARBA00006484"/>
    </source>
</evidence>
<evidence type="ECO:0000313" key="6">
    <source>
        <dbReference type="Proteomes" id="UP001165541"/>
    </source>
</evidence>
<keyword evidence="2" id="KW-0560">Oxidoreductase</keyword>
<feature type="domain" description="Ketoreductase" evidence="4">
    <location>
        <begin position="11"/>
        <end position="191"/>
    </location>
</feature>
<name>A0ABT0YJX2_9BURK</name>
<dbReference type="NCBIfam" id="NF005495">
    <property type="entry name" value="PRK07109.1"/>
    <property type="match status" value="1"/>
</dbReference>
<keyword evidence="6" id="KW-1185">Reference proteome</keyword>
<dbReference type="PRINTS" id="PR00081">
    <property type="entry name" value="GDHRDH"/>
</dbReference>
<dbReference type="CDD" id="cd05360">
    <property type="entry name" value="SDR_c3"/>
    <property type="match status" value="1"/>
</dbReference>
<comment type="caution">
    <text evidence="5">The sequence shown here is derived from an EMBL/GenBank/DDBJ whole genome shotgun (WGS) entry which is preliminary data.</text>
</comment>
<comment type="similarity">
    <text evidence="1 3">Belongs to the short-chain dehydrogenases/reductases (SDR) family.</text>
</comment>
<dbReference type="SMART" id="SM00822">
    <property type="entry name" value="PKS_KR"/>
    <property type="match status" value="1"/>
</dbReference>
<dbReference type="RefSeq" id="WP_251777150.1">
    <property type="nucleotide sequence ID" value="NZ_JAMKFE010000003.1"/>
</dbReference>
<dbReference type="EMBL" id="JAMKFE010000003">
    <property type="protein sequence ID" value="MCM5678958.1"/>
    <property type="molecule type" value="Genomic_DNA"/>
</dbReference>
<organism evidence="5 6">
    <name type="scientific">Caldimonas mangrovi</name>
    <dbReference type="NCBI Taxonomy" id="2944811"/>
    <lineage>
        <taxon>Bacteria</taxon>
        <taxon>Pseudomonadati</taxon>
        <taxon>Pseudomonadota</taxon>
        <taxon>Betaproteobacteria</taxon>
        <taxon>Burkholderiales</taxon>
        <taxon>Sphaerotilaceae</taxon>
        <taxon>Caldimonas</taxon>
    </lineage>
</organism>
<gene>
    <name evidence="5" type="ORF">M8A51_05370</name>
</gene>
<sequence length="337" mass="36542">MAVHLKPLHEQTIVITGASSGIGLATAQMAARRGATVLLVARDEPALADATQQIVAQGGRAMYVVADVGRREDLQLVADTAVEHFGGFDTWVNNAGVAIWGRLEDVRDRDHQRLFETNFWGVVYGSLIAAAHLRRHGGAIINLGSLTSDRAMPLQGMYSASKHAVKGFTDSLRMELEEEGAPISVTLIKPAGIATPFTEHAKNYTEHEPKLPPPVYKPEEVASAILHAAERPKRDIFVGSSSKVMSTMNSHAPRWLDRFSEKTMFKAQLREGPPLAQQDNLYQPGADGRVRGRHPGQMVRPSLYTRAVLHPKTTAALVTAGLAALALMGRGSAPRRS</sequence>
<dbReference type="SUPFAM" id="SSF51735">
    <property type="entry name" value="NAD(P)-binding Rossmann-fold domains"/>
    <property type="match status" value="1"/>
</dbReference>
<proteinExistence type="inferred from homology"/>
<dbReference type="InterPro" id="IPR036291">
    <property type="entry name" value="NAD(P)-bd_dom_sf"/>
</dbReference>
<dbReference type="PRINTS" id="PR00080">
    <property type="entry name" value="SDRFAMILY"/>
</dbReference>
<evidence type="ECO:0000259" key="4">
    <source>
        <dbReference type="SMART" id="SM00822"/>
    </source>
</evidence>
<dbReference type="PANTHER" id="PTHR44196:SF1">
    <property type="entry name" value="DEHYDROGENASE_REDUCTASE SDR FAMILY MEMBER 7B"/>
    <property type="match status" value="1"/>
</dbReference>
<dbReference type="Gene3D" id="3.40.50.720">
    <property type="entry name" value="NAD(P)-binding Rossmann-like Domain"/>
    <property type="match status" value="1"/>
</dbReference>